<reference evidence="1" key="1">
    <citation type="journal article" date="2020" name="mSystems">
        <title>Genome- and Community-Level Interaction Insights into Carbon Utilization and Element Cycling Functions of Hydrothermarchaeota in Hydrothermal Sediment.</title>
        <authorList>
            <person name="Zhou Z."/>
            <person name="Liu Y."/>
            <person name="Xu W."/>
            <person name="Pan J."/>
            <person name="Luo Z.H."/>
            <person name="Li M."/>
        </authorList>
    </citation>
    <scope>NUCLEOTIDE SEQUENCE [LARGE SCALE GENOMIC DNA]</scope>
    <source>
        <strain evidence="1">SpSt-8</strain>
    </source>
</reference>
<dbReference type="AlphaFoldDB" id="A0A7C3WPX7"/>
<proteinExistence type="predicted"/>
<evidence type="ECO:0000313" key="1">
    <source>
        <dbReference type="EMBL" id="HGB25723.1"/>
    </source>
</evidence>
<gene>
    <name evidence="1" type="ORF">ENV88_06860</name>
</gene>
<protein>
    <submittedName>
        <fullName evidence="1">Uncharacterized protein</fullName>
    </submittedName>
</protein>
<dbReference type="EMBL" id="DTIB01000115">
    <property type="protein sequence ID" value="HGB25723.1"/>
    <property type="molecule type" value="Genomic_DNA"/>
</dbReference>
<comment type="caution">
    <text evidence="1">The sequence shown here is derived from an EMBL/GenBank/DDBJ whole genome shotgun (WGS) entry which is preliminary data.</text>
</comment>
<accession>A0A7C3WPX7</accession>
<name>A0A7C3WPX7_THEPE</name>
<organism evidence="1">
    <name type="scientific">Thermofilum pendens</name>
    <dbReference type="NCBI Taxonomy" id="2269"/>
    <lineage>
        <taxon>Archaea</taxon>
        <taxon>Thermoproteota</taxon>
        <taxon>Thermoprotei</taxon>
        <taxon>Thermofilales</taxon>
        <taxon>Thermofilaceae</taxon>
        <taxon>Thermofilum</taxon>
    </lineage>
</organism>
<sequence>MGSLEVILEDGVDVGRVLREAKLSRVGRVILKVRARDAPSAMEHLREYLSDTYPFTLVVEVVR</sequence>